<dbReference type="GO" id="GO:0005886">
    <property type="term" value="C:plasma membrane"/>
    <property type="evidence" value="ECO:0007669"/>
    <property type="project" value="UniProtKB-UniRule"/>
</dbReference>
<dbReference type="GO" id="GO:0008320">
    <property type="term" value="F:protein transmembrane transporter activity"/>
    <property type="evidence" value="ECO:0007669"/>
    <property type="project" value="UniProtKB-UniRule"/>
</dbReference>
<gene>
    <name evidence="9 10" type="primary">secE</name>
    <name evidence="10" type="ordered locus">TKWG_25170</name>
</gene>
<dbReference type="Pfam" id="PF00584">
    <property type="entry name" value="SecE"/>
    <property type="match status" value="1"/>
</dbReference>
<dbReference type="InterPro" id="IPR005807">
    <property type="entry name" value="SecE_bac"/>
</dbReference>
<evidence type="ECO:0000256" key="1">
    <source>
        <dbReference type="ARBA" id="ARBA00004370"/>
    </source>
</evidence>
<dbReference type="OrthoDB" id="9806365at2"/>
<dbReference type="KEGG" id="aka:TKWG_25170"/>
<keyword evidence="6 9" id="KW-1133">Transmembrane helix</keyword>
<evidence type="ECO:0000256" key="4">
    <source>
        <dbReference type="ARBA" id="ARBA00022692"/>
    </source>
</evidence>
<keyword evidence="7 9" id="KW-0811">Translocation</keyword>
<comment type="similarity">
    <text evidence="9">Belongs to the SecE/SEC61-gamma family.</text>
</comment>
<dbReference type="InterPro" id="IPR038379">
    <property type="entry name" value="SecE_sf"/>
</dbReference>
<sequence length="126" mass="14185">MSNSSVETVTTPSDKYKIVLAVVIIAIGIFAYSYFSDMNIYARVGMFVGSLVVAALIFWFSESGRRSVDFATGAYSELKRVVWPTRAETIQMTGIVFAFVIVMAIFLWLVDKLIEWVIYGVFLGWN</sequence>
<dbReference type="GO" id="GO:0043952">
    <property type="term" value="P:protein transport by the Sec complex"/>
    <property type="evidence" value="ECO:0007669"/>
    <property type="project" value="UniProtKB-UniRule"/>
</dbReference>
<dbReference type="HAMAP" id="MF_00422">
    <property type="entry name" value="SecE"/>
    <property type="match status" value="1"/>
</dbReference>
<dbReference type="Proteomes" id="UP000005267">
    <property type="component" value="Chromosome"/>
</dbReference>
<comment type="function">
    <text evidence="9">Essential subunit of the Sec protein translocation channel SecYEG. Clamps together the 2 halves of SecY. May contact the channel plug during translocation.</text>
</comment>
<feature type="transmembrane region" description="Helical" evidence="9">
    <location>
        <begin position="16"/>
        <end position="35"/>
    </location>
</feature>
<evidence type="ECO:0000313" key="11">
    <source>
        <dbReference type="Proteomes" id="UP000005267"/>
    </source>
</evidence>
<protein>
    <recommendedName>
        <fullName evidence="9">Protein translocase subunit SecE</fullName>
    </recommendedName>
</protein>
<comment type="subcellular location">
    <subcellularLocation>
        <location evidence="1">Membrane</location>
    </subcellularLocation>
</comment>
<keyword evidence="3 9" id="KW-1003">Cell membrane</keyword>
<keyword evidence="5 9" id="KW-0653">Protein transport</keyword>
<dbReference type="GO" id="GO:0065002">
    <property type="term" value="P:intracellular protein transmembrane transport"/>
    <property type="evidence" value="ECO:0007669"/>
    <property type="project" value="UniProtKB-UniRule"/>
</dbReference>
<evidence type="ECO:0000256" key="6">
    <source>
        <dbReference type="ARBA" id="ARBA00022989"/>
    </source>
</evidence>
<evidence type="ECO:0000256" key="8">
    <source>
        <dbReference type="ARBA" id="ARBA00023136"/>
    </source>
</evidence>
<evidence type="ECO:0000256" key="3">
    <source>
        <dbReference type="ARBA" id="ARBA00022475"/>
    </source>
</evidence>
<comment type="caution">
    <text evidence="9">Lacks conserved residue(s) required for the propagation of feature annotation.</text>
</comment>
<evidence type="ECO:0000256" key="2">
    <source>
        <dbReference type="ARBA" id="ARBA00022448"/>
    </source>
</evidence>
<keyword evidence="4 9" id="KW-0812">Transmembrane</keyword>
<comment type="subunit">
    <text evidence="9">Component of the Sec protein translocase complex. Heterotrimer consisting of SecY, SecE and SecG subunits. The heterotrimers can form oligomers, although 1 heterotrimer is thought to be able to translocate proteins. Interacts with the ribosome. Interacts with SecDF, and other proteins may be involved. Interacts with SecA.</text>
</comment>
<keyword evidence="11" id="KW-1185">Reference proteome</keyword>
<feature type="transmembrane region" description="Helical" evidence="9">
    <location>
        <begin position="90"/>
        <end position="110"/>
    </location>
</feature>
<reference evidence="11" key="2">
    <citation type="journal article" date="2013" name="PLoS ONE">
        <title>Genome implosion elicits host-confinement in Alcaligenaceae: evidence from the comparative genomics of Tetrathiobacter kashmirensis, a pathogen in the making.</title>
        <authorList>
            <person name="Ghosh W."/>
            <person name="Alam M."/>
            <person name="Roy C."/>
            <person name="Pyne P."/>
            <person name="George A."/>
            <person name="Chakraborty R."/>
            <person name="Majumder S."/>
            <person name="Agarwal A."/>
            <person name="Chakraborty S."/>
            <person name="Majumdar S."/>
            <person name="Gupta S.K."/>
        </authorList>
    </citation>
    <scope>NUCLEOTIDE SEQUENCE [LARGE SCALE GENOMIC DNA]</scope>
    <source>
        <strain evidence="11">WT001</strain>
    </source>
</reference>
<dbReference type="NCBIfam" id="NF004371">
    <property type="entry name" value="PRK05740.1-1"/>
    <property type="match status" value="1"/>
</dbReference>
<proteinExistence type="inferred from homology"/>
<dbReference type="Gene3D" id="1.20.5.1030">
    <property type="entry name" value="Preprotein translocase secy subunit"/>
    <property type="match status" value="1"/>
</dbReference>
<dbReference type="GO" id="GO:0006605">
    <property type="term" value="P:protein targeting"/>
    <property type="evidence" value="ECO:0007669"/>
    <property type="project" value="UniProtKB-UniRule"/>
</dbReference>
<evidence type="ECO:0000256" key="9">
    <source>
        <dbReference type="HAMAP-Rule" id="MF_00422"/>
    </source>
</evidence>
<dbReference type="InterPro" id="IPR001901">
    <property type="entry name" value="Translocase_SecE/Sec61-g"/>
</dbReference>
<keyword evidence="9" id="KW-0997">Cell inner membrane</keyword>
<dbReference type="RefSeq" id="WP_014752668.1">
    <property type="nucleotide sequence ID" value="NC_017964.1"/>
</dbReference>
<dbReference type="HOGENOM" id="CLU_113663_0_2_4"/>
<dbReference type="NCBIfam" id="TIGR00964">
    <property type="entry name" value="secE_bact"/>
    <property type="match status" value="1"/>
</dbReference>
<dbReference type="AlphaFoldDB" id="I3UHT9"/>
<dbReference type="GO" id="GO:0009306">
    <property type="term" value="P:protein secretion"/>
    <property type="evidence" value="ECO:0007669"/>
    <property type="project" value="UniProtKB-UniRule"/>
</dbReference>
<accession>I3UHT9</accession>
<keyword evidence="2 9" id="KW-0813">Transport</keyword>
<dbReference type="EMBL" id="CP003555">
    <property type="protein sequence ID" value="AFK64577.1"/>
    <property type="molecule type" value="Genomic_DNA"/>
</dbReference>
<evidence type="ECO:0000313" key="10">
    <source>
        <dbReference type="EMBL" id="AFK64577.1"/>
    </source>
</evidence>
<feature type="transmembrane region" description="Helical" evidence="9">
    <location>
        <begin position="40"/>
        <end position="60"/>
    </location>
</feature>
<evidence type="ECO:0000256" key="5">
    <source>
        <dbReference type="ARBA" id="ARBA00022927"/>
    </source>
</evidence>
<evidence type="ECO:0000256" key="7">
    <source>
        <dbReference type="ARBA" id="ARBA00023010"/>
    </source>
</evidence>
<organism evidence="10 11">
    <name type="scientific">Advenella kashmirensis (strain DSM 17095 / LMG 22695 / WT001)</name>
    <name type="common">Tetrathiobacter kashmirensis</name>
    <dbReference type="NCBI Taxonomy" id="1036672"/>
    <lineage>
        <taxon>Bacteria</taxon>
        <taxon>Pseudomonadati</taxon>
        <taxon>Pseudomonadota</taxon>
        <taxon>Betaproteobacteria</taxon>
        <taxon>Burkholderiales</taxon>
        <taxon>Alcaligenaceae</taxon>
    </lineage>
</organism>
<dbReference type="PANTHER" id="PTHR33910">
    <property type="entry name" value="PROTEIN TRANSLOCASE SUBUNIT SECE"/>
    <property type="match status" value="1"/>
</dbReference>
<keyword evidence="8 9" id="KW-0472">Membrane</keyword>
<name>I3UHT9_ADVKW</name>
<dbReference type="STRING" id="1036672.TKWG_25170"/>
<reference evidence="10 11" key="1">
    <citation type="journal article" date="2011" name="J. Bacteriol.">
        <title>Whole-genome shotgun sequencing of the sulfur-oxidizing chemoautotroph Tetrathiobacter kashmirensis.</title>
        <authorList>
            <person name="Ghosh W."/>
            <person name="George A."/>
            <person name="Agarwal A."/>
            <person name="Raj P."/>
            <person name="Alam M."/>
            <person name="Pyne P."/>
            <person name="Das Gupta S.K."/>
        </authorList>
    </citation>
    <scope>NUCLEOTIDE SEQUENCE [LARGE SCALE GENOMIC DNA]</scope>
    <source>
        <strain evidence="10 11">WT001</strain>
    </source>
</reference>
<dbReference type="PANTHER" id="PTHR33910:SF1">
    <property type="entry name" value="PROTEIN TRANSLOCASE SUBUNIT SECE"/>
    <property type="match status" value="1"/>
</dbReference>